<dbReference type="Proteomes" id="UP000448867">
    <property type="component" value="Unassembled WGS sequence"/>
</dbReference>
<comment type="caution">
    <text evidence="2">The sequence shown here is derived from an EMBL/GenBank/DDBJ whole genome shotgun (WGS) entry which is preliminary data.</text>
</comment>
<reference evidence="2 3" key="1">
    <citation type="submission" date="2019-11" db="EMBL/GenBank/DDBJ databases">
        <title>Bacillus lacus genome.</title>
        <authorList>
            <person name="Allen C.J."/>
            <person name="Newman J.D."/>
        </authorList>
    </citation>
    <scope>NUCLEOTIDE SEQUENCE [LARGE SCALE GENOMIC DNA]</scope>
    <source>
        <strain evidence="2 3">KCTC 33946</strain>
    </source>
</reference>
<evidence type="ECO:0000259" key="1">
    <source>
        <dbReference type="Pfam" id="PF01521"/>
    </source>
</evidence>
<protein>
    <recommendedName>
        <fullName evidence="1">Core domain-containing protein</fullName>
    </recommendedName>
</protein>
<dbReference type="InterPro" id="IPR000361">
    <property type="entry name" value="ATAP_core_dom"/>
</dbReference>
<proteinExistence type="predicted"/>
<feature type="domain" description="Core" evidence="1">
    <location>
        <begin position="48"/>
        <end position="147"/>
    </location>
</feature>
<keyword evidence="3" id="KW-1185">Reference proteome</keyword>
<dbReference type="Pfam" id="PF01521">
    <property type="entry name" value="Fe-S_biosyn"/>
    <property type="match status" value="1"/>
</dbReference>
<evidence type="ECO:0000313" key="3">
    <source>
        <dbReference type="Proteomes" id="UP000448867"/>
    </source>
</evidence>
<dbReference type="OrthoDB" id="2875600at2"/>
<sequence length="151" mass="17529">MGSKKMLLLNAKSKEKNRLTISLQRCEICCEWEFTIIKGYNKEAFSMIEITESAKNQFEKLPGHSVIHIPFDKGSCDIVNNVYEMKAIPNRDADSSLEEKITAGGRTFIVEKNFEDRFDGELLIDFSNNHFVFRNRNQIFNSRIRLVNETE</sequence>
<evidence type="ECO:0000313" key="2">
    <source>
        <dbReference type="EMBL" id="MRX72305.1"/>
    </source>
</evidence>
<accession>A0A7X2LX88</accession>
<dbReference type="SUPFAM" id="SSF89360">
    <property type="entry name" value="HesB-like domain"/>
    <property type="match status" value="1"/>
</dbReference>
<name>A0A7X2LX88_9BACI</name>
<dbReference type="AlphaFoldDB" id="A0A7X2LX88"/>
<dbReference type="InterPro" id="IPR035903">
    <property type="entry name" value="HesB-like_dom_sf"/>
</dbReference>
<gene>
    <name evidence="2" type="ORF">GJU40_09085</name>
</gene>
<organism evidence="2 3">
    <name type="scientific">Metabacillus lacus</name>
    <dbReference type="NCBI Taxonomy" id="1983721"/>
    <lineage>
        <taxon>Bacteria</taxon>
        <taxon>Bacillati</taxon>
        <taxon>Bacillota</taxon>
        <taxon>Bacilli</taxon>
        <taxon>Bacillales</taxon>
        <taxon>Bacillaceae</taxon>
        <taxon>Metabacillus</taxon>
    </lineage>
</organism>
<dbReference type="EMBL" id="WKKI01000014">
    <property type="protein sequence ID" value="MRX72305.1"/>
    <property type="molecule type" value="Genomic_DNA"/>
</dbReference>